<dbReference type="Proteomes" id="UP001177023">
    <property type="component" value="Unassembled WGS sequence"/>
</dbReference>
<sequence length="279" mass="32636">MSIFIEDLQGWYIKGNIETNGLIIGSRDGWKTRAVPFDRFLELMPRMRTMLVQHWEPHVNSIDLEHENCKLIDVSPFYRWLASSRSTLLGMDYDITTWNLLRKIRLNYRGDVGELHIYAGRVDAVPWNDASKIAHDLWRGRELSRSLVPTIRFDCLYSFEGVALLGDIALSPERLPRRGLLHHIEANRDWANNEEIGRSESLLKSFAERLRRKHNGIMECVDGADAETLHEWMDILNLERYGTEYVQQFCRIYAYGKYFLVCFAVSSCHEVFNLCIFDK</sequence>
<feature type="non-terminal residue" evidence="1">
    <location>
        <position position="1"/>
    </location>
</feature>
<keyword evidence="2" id="KW-1185">Reference proteome</keyword>
<evidence type="ECO:0000313" key="1">
    <source>
        <dbReference type="EMBL" id="CAJ0581708.1"/>
    </source>
</evidence>
<name>A0AA36D8I3_9BILA</name>
<reference evidence="1" key="1">
    <citation type="submission" date="2023-06" db="EMBL/GenBank/DDBJ databases">
        <authorList>
            <person name="Delattre M."/>
        </authorList>
    </citation>
    <scope>NUCLEOTIDE SEQUENCE</scope>
    <source>
        <strain evidence="1">AF72</strain>
    </source>
</reference>
<dbReference type="AlphaFoldDB" id="A0AA36D8I3"/>
<dbReference type="EMBL" id="CATQJA010002663">
    <property type="protein sequence ID" value="CAJ0581708.1"/>
    <property type="molecule type" value="Genomic_DNA"/>
</dbReference>
<accession>A0AA36D8I3</accession>
<proteinExistence type="predicted"/>
<evidence type="ECO:0000313" key="2">
    <source>
        <dbReference type="Proteomes" id="UP001177023"/>
    </source>
</evidence>
<gene>
    <name evidence="1" type="ORF">MSPICULIGERA_LOCUS19863</name>
</gene>
<comment type="caution">
    <text evidence="1">The sequence shown here is derived from an EMBL/GenBank/DDBJ whole genome shotgun (WGS) entry which is preliminary data.</text>
</comment>
<protein>
    <submittedName>
        <fullName evidence="1">Uncharacterized protein</fullName>
    </submittedName>
</protein>
<organism evidence="1 2">
    <name type="scientific">Mesorhabditis spiculigera</name>
    <dbReference type="NCBI Taxonomy" id="96644"/>
    <lineage>
        <taxon>Eukaryota</taxon>
        <taxon>Metazoa</taxon>
        <taxon>Ecdysozoa</taxon>
        <taxon>Nematoda</taxon>
        <taxon>Chromadorea</taxon>
        <taxon>Rhabditida</taxon>
        <taxon>Rhabditina</taxon>
        <taxon>Rhabditomorpha</taxon>
        <taxon>Rhabditoidea</taxon>
        <taxon>Rhabditidae</taxon>
        <taxon>Mesorhabditinae</taxon>
        <taxon>Mesorhabditis</taxon>
    </lineage>
</organism>